<comment type="caution">
    <text evidence="1">The sequence shown here is derived from an EMBL/GenBank/DDBJ whole genome shotgun (WGS) entry which is preliminary data.</text>
</comment>
<reference evidence="1 2" key="1">
    <citation type="journal article" date="2021" name="Elife">
        <title>Chloroplast acquisition without the gene transfer in kleptoplastic sea slugs, Plakobranchus ocellatus.</title>
        <authorList>
            <person name="Maeda T."/>
            <person name="Takahashi S."/>
            <person name="Yoshida T."/>
            <person name="Shimamura S."/>
            <person name="Takaki Y."/>
            <person name="Nagai Y."/>
            <person name="Toyoda A."/>
            <person name="Suzuki Y."/>
            <person name="Arimoto A."/>
            <person name="Ishii H."/>
            <person name="Satoh N."/>
            <person name="Nishiyama T."/>
            <person name="Hasebe M."/>
            <person name="Maruyama T."/>
            <person name="Minagawa J."/>
            <person name="Obokata J."/>
            <person name="Shigenobu S."/>
        </authorList>
    </citation>
    <scope>NUCLEOTIDE SEQUENCE [LARGE SCALE GENOMIC DNA]</scope>
</reference>
<evidence type="ECO:0000313" key="1">
    <source>
        <dbReference type="EMBL" id="GFO18209.1"/>
    </source>
</evidence>
<sequence>MTPDTHVYQFLVRLVAGRGSFVVPWVRSPWATSTGASAFSNVVSVGRPSPRSSHGNMEHVMVCDGWLEADAVTPWLNF</sequence>
<evidence type="ECO:0000313" key="2">
    <source>
        <dbReference type="Proteomes" id="UP000735302"/>
    </source>
</evidence>
<dbReference type="EMBL" id="BLXT01004938">
    <property type="protein sequence ID" value="GFO18209.1"/>
    <property type="molecule type" value="Genomic_DNA"/>
</dbReference>
<name>A0AAV4BIS2_9GAST</name>
<proteinExistence type="predicted"/>
<keyword evidence="2" id="KW-1185">Reference proteome</keyword>
<accession>A0AAV4BIS2</accession>
<gene>
    <name evidence="1" type="ORF">PoB_004471400</name>
</gene>
<organism evidence="1 2">
    <name type="scientific">Plakobranchus ocellatus</name>
    <dbReference type="NCBI Taxonomy" id="259542"/>
    <lineage>
        <taxon>Eukaryota</taxon>
        <taxon>Metazoa</taxon>
        <taxon>Spiralia</taxon>
        <taxon>Lophotrochozoa</taxon>
        <taxon>Mollusca</taxon>
        <taxon>Gastropoda</taxon>
        <taxon>Heterobranchia</taxon>
        <taxon>Euthyneura</taxon>
        <taxon>Panpulmonata</taxon>
        <taxon>Sacoglossa</taxon>
        <taxon>Placobranchoidea</taxon>
        <taxon>Plakobranchidae</taxon>
        <taxon>Plakobranchus</taxon>
    </lineage>
</organism>
<protein>
    <submittedName>
        <fullName evidence="1">Uncharacterized protein</fullName>
    </submittedName>
</protein>
<dbReference type="AlphaFoldDB" id="A0AAV4BIS2"/>
<dbReference type="Proteomes" id="UP000735302">
    <property type="component" value="Unassembled WGS sequence"/>
</dbReference>